<evidence type="ECO:0000313" key="3">
    <source>
        <dbReference type="Proteomes" id="UP001651158"/>
    </source>
</evidence>
<organism evidence="1 3">
    <name type="scientific">Taenia crassiceps</name>
    <dbReference type="NCBI Taxonomy" id="6207"/>
    <lineage>
        <taxon>Eukaryota</taxon>
        <taxon>Metazoa</taxon>
        <taxon>Spiralia</taxon>
        <taxon>Lophotrochozoa</taxon>
        <taxon>Platyhelminthes</taxon>
        <taxon>Cestoda</taxon>
        <taxon>Eucestoda</taxon>
        <taxon>Cyclophyllidea</taxon>
        <taxon>Taeniidae</taxon>
        <taxon>Taenia</taxon>
    </lineage>
</organism>
<keyword evidence="3" id="KW-1185">Reference proteome</keyword>
<accession>A0ABR4QBJ7</accession>
<evidence type="ECO:0000313" key="1">
    <source>
        <dbReference type="EMBL" id="KAL5107015.1"/>
    </source>
</evidence>
<dbReference type="Proteomes" id="UP001651158">
    <property type="component" value="Unassembled WGS sequence"/>
</dbReference>
<evidence type="ECO:0000313" key="2">
    <source>
        <dbReference type="EMBL" id="KAL5107094.1"/>
    </source>
</evidence>
<name>A0ABR4QBJ7_9CEST</name>
<proteinExistence type="predicted"/>
<comment type="caution">
    <text evidence="1">The sequence shown here is derived from an EMBL/GenBank/DDBJ whole genome shotgun (WGS) entry which is preliminary data.</text>
</comment>
<reference evidence="1 3" key="1">
    <citation type="journal article" date="2022" name="Front. Cell. Infect. Microbiol.">
        <title>The Genomes of Two Strains of Taenia crassiceps the Animal Model for the Study of Human Cysticercosis.</title>
        <authorList>
            <person name="Bobes R.J."/>
            <person name="Estrada K."/>
            <person name="Rios-Valencia D.G."/>
            <person name="Calderon-Gallegos A."/>
            <person name="de la Torre P."/>
            <person name="Carrero J.C."/>
            <person name="Sanchez-Flores A."/>
            <person name="Laclette J.P."/>
        </authorList>
    </citation>
    <scope>NUCLEOTIDE SEQUENCE [LARGE SCALE GENOMIC DNA]</scope>
    <source>
        <strain evidence="1">WFUcys</strain>
    </source>
</reference>
<evidence type="ECO:0008006" key="4">
    <source>
        <dbReference type="Google" id="ProtNLM"/>
    </source>
</evidence>
<sequence length="105" mass="11011">MTLSCRWPCGGVANAAAVTCLFDGLKLVGRGRFPLVLSLYPPLTTVSRFPHGKSRVFSCIPSAGSDASGVPTSRLFIVSSSSFFRAEVAANIGSGELWSSSQKSP</sequence>
<dbReference type="EMBL" id="JAKROA010000005">
    <property type="protein sequence ID" value="KAL5107015.1"/>
    <property type="molecule type" value="Genomic_DNA"/>
</dbReference>
<reference evidence="1" key="2">
    <citation type="submission" date="2024-12" db="EMBL/GenBank/DDBJ databases">
        <authorList>
            <person name="Estrada K."/>
            <person name="Bobes R.J."/>
            <person name="Sanchez-Flores A."/>
            <person name="Laclette J.P."/>
        </authorList>
    </citation>
    <scope>NUCLEOTIDE SEQUENCE</scope>
    <source>
        <strain evidence="1">WFUcys</strain>
        <tissue evidence="1">Peritoneal cavity of infected mice</tissue>
    </source>
</reference>
<gene>
    <name evidence="1" type="ORF">TcWFU_007746</name>
    <name evidence="2" type="ORF">TcWFU_008937</name>
</gene>
<dbReference type="EMBL" id="JAKROA010000005">
    <property type="protein sequence ID" value="KAL5107094.1"/>
    <property type="molecule type" value="Genomic_DNA"/>
</dbReference>
<protein>
    <recommendedName>
        <fullName evidence="4">Secreted protein</fullName>
    </recommendedName>
</protein>